<feature type="region of interest" description="Disordered" evidence="9">
    <location>
        <begin position="49"/>
        <end position="85"/>
    </location>
</feature>
<keyword evidence="8" id="KW-0143">Chaperone</keyword>
<evidence type="ECO:0000256" key="7">
    <source>
        <dbReference type="ARBA" id="ARBA00023157"/>
    </source>
</evidence>
<reference evidence="11" key="1">
    <citation type="submission" date="2014-12" db="EMBL/GenBank/DDBJ databases">
        <title>Insight into the proteome of Arion vulgaris.</title>
        <authorList>
            <person name="Aradska J."/>
            <person name="Bulat T."/>
            <person name="Smidak R."/>
            <person name="Sarate P."/>
            <person name="Gangsoo J."/>
            <person name="Sialana F."/>
            <person name="Bilban M."/>
            <person name="Lubec G."/>
        </authorList>
    </citation>
    <scope>NUCLEOTIDE SEQUENCE</scope>
    <source>
        <tissue evidence="11">Skin</tissue>
    </source>
</reference>
<proteinExistence type="inferred from homology"/>
<organism evidence="11">
    <name type="scientific">Arion vulgaris</name>
    <dbReference type="NCBI Taxonomy" id="1028688"/>
    <lineage>
        <taxon>Eukaryota</taxon>
        <taxon>Metazoa</taxon>
        <taxon>Spiralia</taxon>
        <taxon>Lophotrochozoa</taxon>
        <taxon>Mollusca</taxon>
        <taxon>Gastropoda</taxon>
        <taxon>Heterobranchia</taxon>
        <taxon>Euthyneura</taxon>
        <taxon>Panpulmonata</taxon>
        <taxon>Eupulmonata</taxon>
        <taxon>Stylommatophora</taxon>
        <taxon>Helicina</taxon>
        <taxon>Arionoidea</taxon>
        <taxon>Arionidae</taxon>
        <taxon>Arion</taxon>
    </lineage>
</organism>
<comment type="similarity">
    <text evidence="2">Belongs to the 7B2 family.</text>
</comment>
<gene>
    <name evidence="11" type="primary">ORF171722</name>
</gene>
<sequence length="276" mass="30576">MKSILAIFSLLLAGVLASYDPYVDMAELYRMQLLANAFDDYVPENQLLNSRSTDEDSYWPELSEDDSQKTSIYNDPLYGGAHPRDQEHLEHSDLHGFQSVSGGTVEGAPNIKQVKSDKQLPAYCNPPNPCPVGKTAKDNCVENFENTADNNQKLLSQQECPCDTEHMFTCPAGSQTVSSKSQSGSQQMALNKVIDELNKLERNGESLENSALLSTSQKRLTVVAKKSPHAIFKRSEISDHGNPYLQGDRMDIAAKKDPTMARNSMSSWKLPKLQSS</sequence>
<feature type="compositionally biased region" description="Acidic residues" evidence="9">
    <location>
        <begin position="55"/>
        <end position="65"/>
    </location>
</feature>
<feature type="region of interest" description="Disordered" evidence="9">
    <location>
        <begin position="257"/>
        <end position="276"/>
    </location>
</feature>
<dbReference type="GO" id="GO:0046883">
    <property type="term" value="P:regulation of hormone secretion"/>
    <property type="evidence" value="ECO:0007669"/>
    <property type="project" value="TreeGrafter"/>
</dbReference>
<evidence type="ECO:0000256" key="10">
    <source>
        <dbReference type="SAM" id="SignalP"/>
    </source>
</evidence>
<comment type="subcellular location">
    <subcellularLocation>
        <location evidence="1">Secreted</location>
    </subcellularLocation>
</comment>
<feature type="chain" id="PRO_5002128064" description="Neuroendocrine protein 7B2" evidence="10">
    <location>
        <begin position="18"/>
        <end position="276"/>
    </location>
</feature>
<evidence type="ECO:0000256" key="6">
    <source>
        <dbReference type="ARBA" id="ARBA00022729"/>
    </source>
</evidence>
<evidence type="ECO:0000256" key="8">
    <source>
        <dbReference type="ARBA" id="ARBA00023186"/>
    </source>
</evidence>
<dbReference type="Pfam" id="PF05281">
    <property type="entry name" value="Secretogranin_V"/>
    <property type="match status" value="1"/>
</dbReference>
<evidence type="ECO:0000256" key="5">
    <source>
        <dbReference type="ARBA" id="ARBA00022525"/>
    </source>
</evidence>
<dbReference type="AlphaFoldDB" id="A0A0B7B9I4"/>
<accession>A0A0B7B9I4</accession>
<dbReference type="MEROPS" id="I21.001"/>
<keyword evidence="7" id="KW-1015">Disulfide bond</keyword>
<evidence type="ECO:0000256" key="1">
    <source>
        <dbReference type="ARBA" id="ARBA00004613"/>
    </source>
</evidence>
<evidence type="ECO:0000256" key="9">
    <source>
        <dbReference type="SAM" id="MobiDB-lite"/>
    </source>
</evidence>
<protein>
    <recommendedName>
        <fullName evidence="3">Neuroendocrine protein 7B2</fullName>
    </recommendedName>
</protein>
<evidence type="ECO:0000256" key="2">
    <source>
        <dbReference type="ARBA" id="ARBA00006348"/>
    </source>
</evidence>
<evidence type="ECO:0000256" key="3">
    <source>
        <dbReference type="ARBA" id="ARBA00019589"/>
    </source>
</evidence>
<evidence type="ECO:0000313" key="11">
    <source>
        <dbReference type="EMBL" id="CEK89567.1"/>
    </source>
</evidence>
<keyword evidence="6 10" id="KW-0732">Signal</keyword>
<dbReference type="GO" id="GO:0005576">
    <property type="term" value="C:extracellular region"/>
    <property type="evidence" value="ECO:0007669"/>
    <property type="project" value="UniProtKB-SubCell"/>
</dbReference>
<dbReference type="PANTHER" id="PTHR12738:SF0">
    <property type="entry name" value="NEUROENDOCRINE PROTEIN 7B2"/>
    <property type="match status" value="1"/>
</dbReference>
<feature type="signal peptide" evidence="10">
    <location>
        <begin position="1"/>
        <end position="17"/>
    </location>
</feature>
<feature type="compositionally biased region" description="Polar residues" evidence="9">
    <location>
        <begin position="261"/>
        <end position="276"/>
    </location>
</feature>
<name>A0A0B7B9I4_9EUPU</name>
<evidence type="ECO:0000256" key="4">
    <source>
        <dbReference type="ARBA" id="ARBA00022448"/>
    </source>
</evidence>
<dbReference type="InterPro" id="IPR007945">
    <property type="entry name" value="Secretogranin_V"/>
</dbReference>
<dbReference type="GO" id="GO:0030234">
    <property type="term" value="F:enzyme regulator activity"/>
    <property type="evidence" value="ECO:0007669"/>
    <property type="project" value="TreeGrafter"/>
</dbReference>
<dbReference type="GO" id="GO:0030141">
    <property type="term" value="C:secretory granule"/>
    <property type="evidence" value="ECO:0007669"/>
    <property type="project" value="InterPro"/>
</dbReference>
<keyword evidence="5" id="KW-0964">Secreted</keyword>
<keyword evidence="4" id="KW-0813">Transport</keyword>
<dbReference type="PANTHER" id="PTHR12738">
    <property type="entry name" value="NEUROENDOCRINE PROTEIN 7B2"/>
    <property type="match status" value="1"/>
</dbReference>
<dbReference type="EMBL" id="HACG01042702">
    <property type="protein sequence ID" value="CEK89567.1"/>
    <property type="molecule type" value="Transcribed_RNA"/>
</dbReference>
<dbReference type="GO" id="GO:0007218">
    <property type="term" value="P:neuropeptide signaling pathway"/>
    <property type="evidence" value="ECO:0007669"/>
    <property type="project" value="InterPro"/>
</dbReference>